<dbReference type="AlphaFoldDB" id="A0A9Q3WQ79"/>
<gene>
    <name evidence="1" type="ORF">KBY27_22455</name>
</gene>
<evidence type="ECO:0000313" key="1">
    <source>
        <dbReference type="EMBL" id="MCE8540236.1"/>
    </source>
</evidence>
<proteinExistence type="predicted"/>
<comment type="caution">
    <text evidence="1">The sequence shown here is derived from an EMBL/GenBank/DDBJ whole genome shotgun (WGS) entry which is preliminary data.</text>
</comment>
<dbReference type="RefSeq" id="WP_234222145.1">
    <property type="nucleotide sequence ID" value="NZ_JAGQAF010000028.1"/>
</dbReference>
<dbReference type="SUPFAM" id="SSF52540">
    <property type="entry name" value="P-loop containing nucleoside triphosphate hydrolases"/>
    <property type="match status" value="1"/>
</dbReference>
<evidence type="ECO:0000313" key="2">
    <source>
        <dbReference type="Proteomes" id="UP000813672"/>
    </source>
</evidence>
<organism evidence="1 2">
    <name type="scientific">Ruegeria pomeroyi</name>
    <dbReference type="NCBI Taxonomy" id="89184"/>
    <lineage>
        <taxon>Bacteria</taxon>
        <taxon>Pseudomonadati</taxon>
        <taxon>Pseudomonadota</taxon>
        <taxon>Alphaproteobacteria</taxon>
        <taxon>Rhodobacterales</taxon>
        <taxon>Roseobacteraceae</taxon>
        <taxon>Ruegeria</taxon>
    </lineage>
</organism>
<protein>
    <recommendedName>
        <fullName evidence="3">Sulfotransferase domain-containing protein</fullName>
    </recommendedName>
</protein>
<dbReference type="Gene3D" id="3.40.50.300">
    <property type="entry name" value="P-loop containing nucleotide triphosphate hydrolases"/>
    <property type="match status" value="1"/>
</dbReference>
<reference evidence="1" key="1">
    <citation type="journal article" date="2021" name="Environ. Microbiol.">
        <title>Cryptic niche differentiation of novel sediment ecotypes of Rugeria pomeroyi correlates with nitrate respiration.</title>
        <authorList>
            <person name="Lin X."/>
            <person name="McNichol J."/>
            <person name="Chu X."/>
            <person name="Qian Y."/>
            <person name="Luo H."/>
        </authorList>
    </citation>
    <scope>NUCLEOTIDE SEQUENCE</scope>
    <source>
        <strain evidence="1">SZCCDBB064</strain>
    </source>
</reference>
<dbReference type="Proteomes" id="UP000813672">
    <property type="component" value="Unassembled WGS sequence"/>
</dbReference>
<sequence length="347" mass="38539">MARLVLHMGAYKTGTTYLQNLFHLNRDLLARAGVIYPPTGAGYAQHGLTALWLDVPEAVQAAGAAGGAEALWRDLDRHARGPGTVLLSSELFSHWGARRVDLADLARRLSGFEELRLVYTMRRQAELVQSVWLHQARNVGPRAIHPYVRRAFDKRMASGVRLDHASVYNTLLGHFTPEQIHLVDYHQASAAPGGLAQVFLDLLDTGLAAGDLRQPSADQGNISPDPLVYYLASLIAGPDERPPAEMCARIAESLCQGHGPDRPTSLLARYEYVKFRSRFAPGNAELAARVQPVQPGFSFQEADPPAEMLFRDDIREHDWARLAAALYRMPPAPDRDRPGRAWTWFRP</sequence>
<name>A0A9Q3WQ79_9RHOB</name>
<accession>A0A9Q3WQ79</accession>
<dbReference type="InterPro" id="IPR027417">
    <property type="entry name" value="P-loop_NTPase"/>
</dbReference>
<dbReference type="EMBL" id="JAGQAF010000028">
    <property type="protein sequence ID" value="MCE8540236.1"/>
    <property type="molecule type" value="Genomic_DNA"/>
</dbReference>
<evidence type="ECO:0008006" key="3">
    <source>
        <dbReference type="Google" id="ProtNLM"/>
    </source>
</evidence>